<feature type="compositionally biased region" description="Polar residues" evidence="3">
    <location>
        <begin position="165"/>
        <end position="174"/>
    </location>
</feature>
<sequence>MSSRAEEEEEEERQGEQARHRFYYSPCSLFEHAIKAFLKCLGLHDDHHDYHSGRSTVTDDQNHHHPHPHPHTEREMKFTEEAVIVMASARSATRVPTSIARARPKNHNKPPLSSGKGGEGADTIRDVPVQNEADSNCLVVAATSEIDDKLSDNNPKVPPGFSFSGIHQENNTAELQLPLPHACDGSEEDPDVPPGFG</sequence>
<dbReference type="EMBL" id="RDQH01000341">
    <property type="protein sequence ID" value="RXH75714.1"/>
    <property type="molecule type" value="Genomic_DNA"/>
</dbReference>
<comment type="caution">
    <text evidence="4">The sequence shown here is derived from an EMBL/GenBank/DDBJ whole genome shotgun (WGS) entry which is preliminary data.</text>
</comment>
<evidence type="ECO:0000256" key="2">
    <source>
        <dbReference type="ARBA" id="ARBA00022821"/>
    </source>
</evidence>
<dbReference type="Pfam" id="PF17232">
    <property type="entry name" value="Pep1_7"/>
    <property type="match status" value="1"/>
</dbReference>
<evidence type="ECO:0000313" key="5">
    <source>
        <dbReference type="Proteomes" id="UP000290289"/>
    </source>
</evidence>
<feature type="region of interest" description="Disordered" evidence="3">
    <location>
        <begin position="149"/>
        <end position="197"/>
    </location>
</feature>
<organism evidence="4 5">
    <name type="scientific">Malus domestica</name>
    <name type="common">Apple</name>
    <name type="synonym">Pyrus malus</name>
    <dbReference type="NCBI Taxonomy" id="3750"/>
    <lineage>
        <taxon>Eukaryota</taxon>
        <taxon>Viridiplantae</taxon>
        <taxon>Streptophyta</taxon>
        <taxon>Embryophyta</taxon>
        <taxon>Tracheophyta</taxon>
        <taxon>Spermatophyta</taxon>
        <taxon>Magnoliopsida</taxon>
        <taxon>eudicotyledons</taxon>
        <taxon>Gunneridae</taxon>
        <taxon>Pentapetalae</taxon>
        <taxon>rosids</taxon>
        <taxon>fabids</taxon>
        <taxon>Rosales</taxon>
        <taxon>Rosaceae</taxon>
        <taxon>Amygdaloideae</taxon>
        <taxon>Maleae</taxon>
        <taxon>Malus</taxon>
    </lineage>
</organism>
<feature type="region of interest" description="Disordered" evidence="3">
    <location>
        <begin position="52"/>
        <end position="76"/>
    </location>
</feature>
<proteinExistence type="inferred from homology"/>
<dbReference type="InterPro" id="IPR035176">
    <property type="entry name" value="PEP"/>
</dbReference>
<dbReference type="GO" id="GO:0045087">
    <property type="term" value="P:innate immune response"/>
    <property type="evidence" value="ECO:0007669"/>
    <property type="project" value="InterPro"/>
</dbReference>
<reference evidence="4 5" key="1">
    <citation type="submission" date="2018-10" db="EMBL/GenBank/DDBJ databases">
        <title>A high-quality apple genome assembly.</title>
        <authorList>
            <person name="Hu J."/>
        </authorList>
    </citation>
    <scope>NUCLEOTIDE SEQUENCE [LARGE SCALE GENOMIC DNA]</scope>
    <source>
        <strain evidence="5">cv. HFTH1</strain>
        <tissue evidence="4">Young leaf</tissue>
    </source>
</reference>
<keyword evidence="2" id="KW-0611">Plant defense</keyword>
<comment type="similarity">
    <text evidence="1">Belongs to the brassicaceae elicitor peptide family.</text>
</comment>
<dbReference type="AlphaFoldDB" id="A0A498I029"/>
<gene>
    <name evidence="4" type="ORF">DVH24_039413</name>
</gene>
<evidence type="ECO:0000256" key="1">
    <source>
        <dbReference type="ARBA" id="ARBA00011021"/>
    </source>
</evidence>
<name>A0A498I029_MALDO</name>
<dbReference type="Proteomes" id="UP000290289">
    <property type="component" value="Chromosome 15"/>
</dbReference>
<keyword evidence="5" id="KW-1185">Reference proteome</keyword>
<evidence type="ECO:0000256" key="3">
    <source>
        <dbReference type="SAM" id="MobiDB-lite"/>
    </source>
</evidence>
<feature type="region of interest" description="Disordered" evidence="3">
    <location>
        <begin position="102"/>
        <end position="122"/>
    </location>
</feature>
<accession>A0A498I029</accession>
<evidence type="ECO:0000313" key="4">
    <source>
        <dbReference type="EMBL" id="RXH75714.1"/>
    </source>
</evidence>
<protein>
    <submittedName>
        <fullName evidence="4">Uncharacterized protein</fullName>
    </submittedName>
</protein>